<evidence type="ECO:0000313" key="3">
    <source>
        <dbReference type="EMBL" id="CAB4703214.1"/>
    </source>
</evidence>
<sequence>MTRVRTVAPFLLPGTLGVALTLSLNPPTPSTHLGVGAGCAGGAALGGLLFLAQQRNPRPPVAPIGLVAVVVLGVLALAEELLWRRFVLGECLRLGIPAAIFLSTVGFAILHRRPTFHLVTGGIFSVAYVVSGQFIAPVAAHWVYNAAIATTVLTARRAKPV</sequence>
<accession>A0A6J6Q5D6</accession>
<proteinExistence type="predicted"/>
<reference evidence="3" key="1">
    <citation type="submission" date="2020-05" db="EMBL/GenBank/DDBJ databases">
        <authorList>
            <person name="Chiriac C."/>
            <person name="Salcher M."/>
            <person name="Ghai R."/>
            <person name="Kavagutti S V."/>
        </authorList>
    </citation>
    <scope>NUCLEOTIDE SEQUENCE</scope>
</reference>
<feature type="domain" description="CAAX prenyl protease 2/Lysostaphin resistance protein A-like" evidence="2">
    <location>
        <begin position="66"/>
        <end position="146"/>
    </location>
</feature>
<dbReference type="GO" id="GO:0080120">
    <property type="term" value="P:CAAX-box protein maturation"/>
    <property type="evidence" value="ECO:0007669"/>
    <property type="project" value="UniProtKB-ARBA"/>
</dbReference>
<keyword evidence="1" id="KW-0812">Transmembrane</keyword>
<dbReference type="EMBL" id="CAEZXP010000005">
    <property type="protein sequence ID" value="CAB4703214.1"/>
    <property type="molecule type" value="Genomic_DNA"/>
</dbReference>
<evidence type="ECO:0000259" key="2">
    <source>
        <dbReference type="Pfam" id="PF02517"/>
    </source>
</evidence>
<dbReference type="AlphaFoldDB" id="A0A6J6Q5D6"/>
<dbReference type="Pfam" id="PF02517">
    <property type="entry name" value="Rce1-like"/>
    <property type="match status" value="1"/>
</dbReference>
<organism evidence="3">
    <name type="scientific">freshwater metagenome</name>
    <dbReference type="NCBI Taxonomy" id="449393"/>
    <lineage>
        <taxon>unclassified sequences</taxon>
        <taxon>metagenomes</taxon>
        <taxon>ecological metagenomes</taxon>
    </lineage>
</organism>
<gene>
    <name evidence="3" type="ORF">UFOPK2399_01492</name>
</gene>
<dbReference type="InterPro" id="IPR003675">
    <property type="entry name" value="Rce1/LyrA-like_dom"/>
</dbReference>
<feature type="transmembrane region" description="Helical" evidence="1">
    <location>
        <begin position="33"/>
        <end position="52"/>
    </location>
</feature>
<keyword evidence="1" id="KW-1133">Transmembrane helix</keyword>
<feature type="transmembrane region" description="Helical" evidence="1">
    <location>
        <begin position="92"/>
        <end position="110"/>
    </location>
</feature>
<name>A0A6J6Q5D6_9ZZZZ</name>
<protein>
    <submittedName>
        <fullName evidence="3">Unannotated protein</fullName>
    </submittedName>
</protein>
<feature type="transmembrane region" description="Helical" evidence="1">
    <location>
        <begin position="122"/>
        <end position="144"/>
    </location>
</feature>
<feature type="transmembrane region" description="Helical" evidence="1">
    <location>
        <begin position="64"/>
        <end position="86"/>
    </location>
</feature>
<dbReference type="GO" id="GO:0004175">
    <property type="term" value="F:endopeptidase activity"/>
    <property type="evidence" value="ECO:0007669"/>
    <property type="project" value="UniProtKB-ARBA"/>
</dbReference>
<keyword evidence="1" id="KW-0472">Membrane</keyword>
<evidence type="ECO:0000256" key="1">
    <source>
        <dbReference type="SAM" id="Phobius"/>
    </source>
</evidence>